<dbReference type="PANTHER" id="PTHR11070:SF2">
    <property type="entry name" value="ATP-DEPENDENT DNA HELICASE SRS2"/>
    <property type="match status" value="1"/>
</dbReference>
<protein>
    <recommendedName>
        <fullName evidence="7">UvrD-like helicase ATP-binding domain-containing protein</fullName>
    </recommendedName>
</protein>
<dbReference type="PROSITE" id="PS51198">
    <property type="entry name" value="UVRD_HELICASE_ATP_BIND"/>
    <property type="match status" value="1"/>
</dbReference>
<evidence type="ECO:0000313" key="9">
    <source>
        <dbReference type="Proteomes" id="UP000003527"/>
    </source>
</evidence>
<dbReference type="Gene3D" id="3.40.50.300">
    <property type="entry name" value="P-loop containing nucleotide triphosphate hydrolases"/>
    <property type="match status" value="2"/>
</dbReference>
<dbReference type="GO" id="GO:0000725">
    <property type="term" value="P:recombinational repair"/>
    <property type="evidence" value="ECO:0007669"/>
    <property type="project" value="TreeGrafter"/>
</dbReference>
<evidence type="ECO:0000256" key="4">
    <source>
        <dbReference type="ARBA" id="ARBA00022840"/>
    </source>
</evidence>
<dbReference type="EMBL" id="AFZD01000018">
    <property type="protein sequence ID" value="EHL10961.1"/>
    <property type="molecule type" value="Genomic_DNA"/>
</dbReference>
<dbReference type="Proteomes" id="UP000003527">
    <property type="component" value="Unassembled WGS sequence"/>
</dbReference>
<comment type="caution">
    <text evidence="8">The sequence shown here is derived from an EMBL/GenBank/DDBJ whole genome shotgun (WGS) entry which is preliminary data.</text>
</comment>
<evidence type="ECO:0000256" key="6">
    <source>
        <dbReference type="SAM" id="MobiDB-lite"/>
    </source>
</evidence>
<feature type="domain" description="UvrD-like helicase ATP-binding" evidence="7">
    <location>
        <begin position="7"/>
        <end position="274"/>
    </location>
</feature>
<gene>
    <name evidence="8" type="ORF">HMPREF9624_01108</name>
</gene>
<evidence type="ECO:0000256" key="2">
    <source>
        <dbReference type="ARBA" id="ARBA00022801"/>
    </source>
</evidence>
<keyword evidence="3 5" id="KW-0347">Helicase</keyword>
<dbReference type="GO" id="GO:0005524">
    <property type="term" value="F:ATP binding"/>
    <property type="evidence" value="ECO:0007669"/>
    <property type="project" value="UniProtKB-UniRule"/>
</dbReference>
<dbReference type="InterPro" id="IPR027417">
    <property type="entry name" value="P-loop_NTPase"/>
</dbReference>
<dbReference type="GO" id="GO:0016787">
    <property type="term" value="F:hydrolase activity"/>
    <property type="evidence" value="ECO:0007669"/>
    <property type="project" value="UniProtKB-UniRule"/>
</dbReference>
<organism evidence="8 9">
    <name type="scientific">Oribacterium asaccharolyticum ACB7</name>
    <dbReference type="NCBI Taxonomy" id="796944"/>
    <lineage>
        <taxon>Bacteria</taxon>
        <taxon>Bacillati</taxon>
        <taxon>Bacillota</taxon>
        <taxon>Clostridia</taxon>
        <taxon>Lachnospirales</taxon>
        <taxon>Lachnospiraceae</taxon>
        <taxon>Oribacterium</taxon>
    </lineage>
</organism>
<keyword evidence="9" id="KW-1185">Reference proteome</keyword>
<dbReference type="GO" id="GO:0043138">
    <property type="term" value="F:3'-5' DNA helicase activity"/>
    <property type="evidence" value="ECO:0007669"/>
    <property type="project" value="TreeGrafter"/>
</dbReference>
<proteinExistence type="predicted"/>
<evidence type="ECO:0000313" key="8">
    <source>
        <dbReference type="EMBL" id="EHL10961.1"/>
    </source>
</evidence>
<evidence type="ECO:0000256" key="1">
    <source>
        <dbReference type="ARBA" id="ARBA00022741"/>
    </source>
</evidence>
<feature type="region of interest" description="Disordered" evidence="6">
    <location>
        <begin position="122"/>
        <end position="165"/>
    </location>
</feature>
<sequence>MEKSKRFWTEQRKREYIRSAEDNLFIIAGPGTGKTTLLSRRILNQIMGGERLSHFLLIAFTEEAVQEFKQKIKKHLYREIAINREASHRLKKKVHGIDLMHIMTFDDFCLWVLSMKKKETTEEKERNEIEKDKSGEEAKIGEEAKTGEEAKIGEEAKTGEEKEKSEEVLSVEERCYRLLQEDKALLQVLRRDFSKIYADELQDLNQTQLSILLSLATDKKGKMRHNCLFMVGDPRQTIYQEAEEDKQVFFDMKKKMEEKKNVRVLYLNENYRANKMLVDWINEAFRKRMHSYRDMYPSQRKEFLKYCPFHGVFRRDFTGEDGIALRELVSEILFAYPNLKERDFLILCRSKEKQEYYKKSLSGVGFSDSALDKMVFEAHLSKGLNANIVIITEAGGNCSGKMENRLTRLEYVAVTRAKHVLIFLKGEAEEWFCDQYYGLHALQELRLGEKQ</sequence>
<dbReference type="HOGENOM" id="CLU_632881_0_0_9"/>
<dbReference type="PANTHER" id="PTHR11070">
    <property type="entry name" value="UVRD / RECB / PCRA DNA HELICASE FAMILY MEMBER"/>
    <property type="match status" value="1"/>
</dbReference>
<keyword evidence="1 5" id="KW-0547">Nucleotide-binding</keyword>
<name>G9WW24_9FIRM</name>
<dbReference type="InterPro" id="IPR014016">
    <property type="entry name" value="UvrD-like_ATP-bd"/>
</dbReference>
<evidence type="ECO:0000256" key="5">
    <source>
        <dbReference type="PROSITE-ProRule" id="PRU00560"/>
    </source>
</evidence>
<reference evidence="8 9" key="1">
    <citation type="submission" date="2011-08" db="EMBL/GenBank/DDBJ databases">
        <title>The Genome Sequence of Oribacterium sp. ACB7.</title>
        <authorList>
            <consortium name="The Broad Institute Genome Sequencing Platform"/>
            <person name="Earl A."/>
            <person name="Ward D."/>
            <person name="Feldgarden M."/>
            <person name="Gevers D."/>
            <person name="Sizova M."/>
            <person name="Hazen A."/>
            <person name="Epstein S."/>
            <person name="Young S.K."/>
            <person name="Zeng Q."/>
            <person name="Gargeya S."/>
            <person name="Fitzgerald M."/>
            <person name="Haas B."/>
            <person name="Abouelleil A."/>
            <person name="Alvarado L."/>
            <person name="Arachchi H.M."/>
            <person name="Berlin A."/>
            <person name="Brown A."/>
            <person name="Chapman S.B."/>
            <person name="Chen Z."/>
            <person name="Dunbar C."/>
            <person name="Freedman E."/>
            <person name="Gearin G."/>
            <person name="Gellesch M."/>
            <person name="Goldberg J."/>
            <person name="Griggs A."/>
            <person name="Gujja S."/>
            <person name="Heiman D."/>
            <person name="Howarth C."/>
            <person name="Larson L."/>
            <person name="Lui A."/>
            <person name="MacDonald P.J.P."/>
            <person name="Montmayeur A."/>
            <person name="Murphy C."/>
            <person name="Neiman D."/>
            <person name="Pearson M."/>
            <person name="Priest M."/>
            <person name="Roberts A."/>
            <person name="Saif S."/>
            <person name="Shea T."/>
            <person name="Shenoy N."/>
            <person name="Sisk P."/>
            <person name="Stolte C."/>
            <person name="Sykes S."/>
            <person name="Wortman J."/>
            <person name="Nusbaum C."/>
            <person name="Birren B."/>
        </authorList>
    </citation>
    <scope>NUCLEOTIDE SEQUENCE [LARGE SCALE GENOMIC DNA]</scope>
    <source>
        <strain evidence="8 9">ACB7</strain>
    </source>
</reference>
<dbReference type="GO" id="GO:0003677">
    <property type="term" value="F:DNA binding"/>
    <property type="evidence" value="ECO:0007669"/>
    <property type="project" value="InterPro"/>
</dbReference>
<accession>G9WW24</accession>
<feature type="binding site" evidence="5">
    <location>
        <begin position="28"/>
        <end position="35"/>
    </location>
    <ligand>
        <name>ATP</name>
        <dbReference type="ChEBI" id="CHEBI:30616"/>
    </ligand>
</feature>
<dbReference type="PATRIC" id="fig|796944.3.peg.1848"/>
<keyword evidence="4 5" id="KW-0067">ATP-binding</keyword>
<dbReference type="Pfam" id="PF00580">
    <property type="entry name" value="UvrD-helicase"/>
    <property type="match status" value="2"/>
</dbReference>
<dbReference type="RefSeq" id="WP_009536914.1">
    <property type="nucleotide sequence ID" value="NZ_JH414505.1"/>
</dbReference>
<dbReference type="InterPro" id="IPR000212">
    <property type="entry name" value="DNA_helicase_UvrD/REP"/>
</dbReference>
<keyword evidence="2 5" id="KW-0378">Hydrolase</keyword>
<dbReference type="AlphaFoldDB" id="G9WW24"/>
<evidence type="ECO:0000259" key="7">
    <source>
        <dbReference type="PROSITE" id="PS51198"/>
    </source>
</evidence>
<dbReference type="SUPFAM" id="SSF52540">
    <property type="entry name" value="P-loop containing nucleoside triphosphate hydrolases"/>
    <property type="match status" value="1"/>
</dbReference>
<evidence type="ECO:0000256" key="3">
    <source>
        <dbReference type="ARBA" id="ARBA00022806"/>
    </source>
</evidence>